<dbReference type="OrthoDB" id="3638028at2"/>
<sequence length="325" mass="35239">MGTLADRIGTPDGSVPDLGAFGPSVPPSFVSLVSGHEPEGGVEGSDWLRTLPRLVRECAERWQLRATGPVRHGMAAVVVPCTSAEHGPAMLKVTWPHPEAEHEHLALRAWAGEGAVRLLAADPSSWAMLLEPAHDDRPLTTVDVDTSCEVVGGLLRRLDRPALPGTTPLSQECERWAERIRREGPAVLPRRLVDRAAAIFTELGGEAGIDDRLVHTDLHDGNVLAADREPWLAIDPKPMAAVPEFAVACLVWNREEEATSAPSLREHVRRKVEITCAAGDLDVDQAMMWTLARCALNAVWEAERPDAADADFVTWQVSVAKAMDG</sequence>
<dbReference type="GO" id="GO:0016773">
    <property type="term" value="F:phosphotransferase activity, alcohol group as acceptor"/>
    <property type="evidence" value="ECO:0007669"/>
    <property type="project" value="InterPro"/>
</dbReference>
<keyword evidence="2" id="KW-0418">Kinase</keyword>
<dbReference type="SUPFAM" id="SSF56112">
    <property type="entry name" value="Protein kinase-like (PK-like)"/>
    <property type="match status" value="1"/>
</dbReference>
<dbReference type="AlphaFoldDB" id="A0A542XCV2"/>
<gene>
    <name evidence="2" type="ORF">FB554_1802</name>
</gene>
<dbReference type="Pfam" id="PF04655">
    <property type="entry name" value="APH_6_hur"/>
    <property type="match status" value="1"/>
</dbReference>
<dbReference type="RefSeq" id="WP_142005641.1">
    <property type="nucleotide sequence ID" value="NZ_CAJTBP010000001.1"/>
</dbReference>
<accession>A0A542XCV2</accession>
<dbReference type="Proteomes" id="UP000318336">
    <property type="component" value="Unassembled WGS sequence"/>
</dbReference>
<dbReference type="GO" id="GO:0016301">
    <property type="term" value="F:kinase activity"/>
    <property type="evidence" value="ECO:0007669"/>
    <property type="project" value="UniProtKB-KW"/>
</dbReference>
<evidence type="ECO:0000256" key="1">
    <source>
        <dbReference type="SAM" id="MobiDB-lite"/>
    </source>
</evidence>
<dbReference type="GO" id="GO:0019748">
    <property type="term" value="P:secondary metabolic process"/>
    <property type="evidence" value="ECO:0007669"/>
    <property type="project" value="InterPro"/>
</dbReference>
<protein>
    <submittedName>
        <fullName evidence="2">Streptomycin 6-kinase</fullName>
    </submittedName>
</protein>
<feature type="region of interest" description="Disordered" evidence="1">
    <location>
        <begin position="1"/>
        <end position="20"/>
    </location>
</feature>
<proteinExistence type="predicted"/>
<dbReference type="InterPro" id="IPR006748">
    <property type="entry name" value="NH2Glyco/OHUrea_AB-resist_kin"/>
</dbReference>
<comment type="caution">
    <text evidence="2">The sequence shown here is derived from an EMBL/GenBank/DDBJ whole genome shotgun (WGS) entry which is preliminary data.</text>
</comment>
<keyword evidence="3" id="KW-1185">Reference proteome</keyword>
<name>A0A542XCV2_9MICO</name>
<organism evidence="2 3">
    <name type="scientific">Barrientosiimonas humi</name>
    <dbReference type="NCBI Taxonomy" id="999931"/>
    <lineage>
        <taxon>Bacteria</taxon>
        <taxon>Bacillati</taxon>
        <taxon>Actinomycetota</taxon>
        <taxon>Actinomycetes</taxon>
        <taxon>Micrococcales</taxon>
        <taxon>Dermacoccaceae</taxon>
        <taxon>Barrientosiimonas</taxon>
    </lineage>
</organism>
<evidence type="ECO:0000313" key="2">
    <source>
        <dbReference type="EMBL" id="TQL33651.1"/>
    </source>
</evidence>
<reference evidence="2 3" key="1">
    <citation type="submission" date="2019-06" db="EMBL/GenBank/DDBJ databases">
        <title>Sequencing the genomes of 1000 actinobacteria strains.</title>
        <authorList>
            <person name="Klenk H.-P."/>
        </authorList>
    </citation>
    <scope>NUCLEOTIDE SEQUENCE [LARGE SCALE GENOMIC DNA]</scope>
    <source>
        <strain evidence="2 3">DSM 24617</strain>
    </source>
</reference>
<evidence type="ECO:0000313" key="3">
    <source>
        <dbReference type="Proteomes" id="UP000318336"/>
    </source>
</evidence>
<dbReference type="InterPro" id="IPR011009">
    <property type="entry name" value="Kinase-like_dom_sf"/>
</dbReference>
<keyword evidence="2" id="KW-0808">Transferase</keyword>
<dbReference type="EMBL" id="VFOK01000001">
    <property type="protein sequence ID" value="TQL33651.1"/>
    <property type="molecule type" value="Genomic_DNA"/>
</dbReference>